<dbReference type="RefSeq" id="WP_071175128.1">
    <property type="nucleotide sequence ID" value="NZ_CP017831.1"/>
</dbReference>
<keyword evidence="4" id="KW-1185">Reference proteome</keyword>
<sequence>MKSVKKTLFLGVILILTSIFLAGCTTKQSARLDFDITIKRNQKVDISVLCAVLQEMVTDEFLSTEDLRDMKSRGWEYKLYNQDEYLGYVFTMTDQRLADVVHSAESMEPSLGGIDIENFSISQDGMTYTFRAQLFDDDDAEYLSLFRTDFLENDGYVRVTLHLPEKATSSNASFVSDDGKTLTWDLLNMGANQQMYAEFRIIPQYYIYIMIGIAVIVPILLIISTAIRVSRKKKEAKIAAAQAAARKKAEALAAAETQKKAASVAQAKKRALAAAQAAANRKATPNTVSKKPNT</sequence>
<gene>
    <name evidence="3" type="ORF">bhn_I0307</name>
</gene>
<evidence type="ECO:0000259" key="2">
    <source>
        <dbReference type="Pfam" id="PF21946"/>
    </source>
</evidence>
<dbReference type="KEGG" id="bhu:bhn_I0307"/>
<reference evidence="4" key="1">
    <citation type="submission" date="2016-10" db="EMBL/GenBank/DDBJ databases">
        <title>The complete genome sequence of the rumen bacterium Butyrivibrio hungatei MB2003.</title>
        <authorList>
            <person name="Palevich N."/>
            <person name="Kelly W.J."/>
            <person name="Leahy S.C."/>
            <person name="Altermann E."/>
            <person name="Rakonjac J."/>
            <person name="Attwood G.T."/>
        </authorList>
    </citation>
    <scope>NUCLEOTIDE SEQUENCE [LARGE SCALE GENOMIC DNA]</scope>
    <source>
        <strain evidence="4">MB2003</strain>
    </source>
</reference>
<feature type="transmembrane region" description="Helical" evidence="1">
    <location>
        <begin position="205"/>
        <end position="227"/>
    </location>
</feature>
<organism evidence="3 4">
    <name type="scientific">Butyrivibrio hungatei</name>
    <dbReference type="NCBI Taxonomy" id="185008"/>
    <lineage>
        <taxon>Bacteria</taxon>
        <taxon>Bacillati</taxon>
        <taxon>Bacillota</taxon>
        <taxon>Clostridia</taxon>
        <taxon>Lachnospirales</taxon>
        <taxon>Lachnospiraceae</taxon>
        <taxon>Butyrivibrio</taxon>
    </lineage>
</organism>
<evidence type="ECO:0000313" key="4">
    <source>
        <dbReference type="Proteomes" id="UP000179284"/>
    </source>
</evidence>
<dbReference type="InterPro" id="IPR053807">
    <property type="entry name" value="LppM"/>
</dbReference>
<name>A0A1D9NYR9_9FIRM</name>
<feature type="domain" description="LppM" evidence="2">
    <location>
        <begin position="31"/>
        <end position="199"/>
    </location>
</feature>
<dbReference type="AlphaFoldDB" id="A0A1D9NYR9"/>
<keyword evidence="1" id="KW-1133">Transmembrane helix</keyword>
<dbReference type="Proteomes" id="UP000179284">
    <property type="component" value="Chromosome I"/>
</dbReference>
<dbReference type="Pfam" id="PF21946">
    <property type="entry name" value="LppM"/>
    <property type="match status" value="1"/>
</dbReference>
<evidence type="ECO:0000256" key="1">
    <source>
        <dbReference type="SAM" id="Phobius"/>
    </source>
</evidence>
<keyword evidence="1" id="KW-0812">Transmembrane</keyword>
<accession>A0A1D9NYR9</accession>
<keyword evidence="1" id="KW-0472">Membrane</keyword>
<proteinExistence type="predicted"/>
<protein>
    <recommendedName>
        <fullName evidence="2">LppM domain-containing protein</fullName>
    </recommendedName>
</protein>
<dbReference type="PROSITE" id="PS51257">
    <property type="entry name" value="PROKAR_LIPOPROTEIN"/>
    <property type="match status" value="1"/>
</dbReference>
<dbReference type="EMBL" id="CP017831">
    <property type="protein sequence ID" value="AOZ95341.1"/>
    <property type="molecule type" value="Genomic_DNA"/>
</dbReference>
<dbReference type="OrthoDB" id="2004481at2"/>
<evidence type="ECO:0000313" key="3">
    <source>
        <dbReference type="EMBL" id="AOZ95341.1"/>
    </source>
</evidence>